<dbReference type="InterPro" id="IPR036097">
    <property type="entry name" value="HisK_dim/P_sf"/>
</dbReference>
<dbReference type="GO" id="GO:0000155">
    <property type="term" value="F:phosphorelay sensor kinase activity"/>
    <property type="evidence" value="ECO:0007669"/>
    <property type="project" value="InterPro"/>
</dbReference>
<dbReference type="EC" id="2.7.13.3" evidence="2"/>
<dbReference type="Proteomes" id="UP000728647">
    <property type="component" value="Unassembled WGS sequence"/>
</dbReference>
<comment type="catalytic activity">
    <reaction evidence="1">
        <text>ATP + protein L-histidine = ADP + protein N-phospho-L-histidine.</text>
        <dbReference type="EC" id="2.7.13.3"/>
    </reaction>
</comment>
<sequence length="973" mass="110736">MNQAAGRYDQPAVLGLENGLEAFQSSSEFRGPVEPLDEHTCNDHFAHIYETPAEKFAAAIPFIRHGLERGERVMYVIDESTEAEVRDAMCDAGLDVDTALTTGALTFHTVQETYLRNGSFDPDEMIDFYDEMVAEATEDYEALRIVAEMTWLDDDDETPIEQFIEYEQKINDLFDQTDSLAICQYDRDLFAPEVIRNVVQTHPHLIYDGAACHNVYYTPPEEFFGADAPARENERMLRTLRDRTTAKVQLHRRERFLQHLYEVSSDPTLSFEEKLQALFDLGCEQFDLELGAMATVDPDADQFEVEFVSDDHEYFEAGLELPLSETYCTAATDTGGIGSVADPVAAGYDDIYVHNEFGIKTYLGTYIEVEGDDNRTFFFVSEKPRDEAFSANERTFQRLLGQWVKYELERQQRERFLHECYEITSDPALGFEEKLEQLLELGCDRFDLEIAGLNHLPSWDGKFRLEKGIGLGLDSDEELWTDPDNGCYCRQTVTEDSPVEMLDVRGTHWAEDAIYQEFGLTSYLGTKVSTGAAPYGTLWFGSTEPRERPFSETERSFIELMGQWVSYEIERRENNDSQRKLYEITADPDLDPDEKIDRLLAVGCKRLNLPIGMLTRKRERAFEIEHMHGTHPELDEGTLTPPLTDNYCRRVVNTGDSISVGDAGAAGWDGDALYHEFDLECYAGTQVFVRDENFGTVCFTDMGTRAEFTEAEQVFLDILGQCVSYEIERQQHEADLKDTIDQLERSNDRLRQFAYAASHDLQEPLRMVSTYLQLLENRYKEELDGDAQEFIDFAVNGADRMREMVDDLLAFSRVEHADDEFDPVDCDSVLDHVTDDLRMQIEENDAEIGSESLPTVSGDHEQLEHLFSNLVSNAIKYNESDRPRVEISAEQRSNGWEFSVTDNGIGIAPDEADKIFDVFKRLHHDDEYSGTGVGLSLCQKIVNNHGGEIWVESEPGAGSTFSFTLPATRNPTQ</sequence>
<proteinExistence type="predicted"/>
<dbReference type="CDD" id="cd00082">
    <property type="entry name" value="HisKA"/>
    <property type="match status" value="1"/>
</dbReference>
<dbReference type="InterPro" id="IPR036890">
    <property type="entry name" value="HATPase_C_sf"/>
</dbReference>
<keyword evidence="5" id="KW-0418">Kinase</keyword>
<comment type="caution">
    <text evidence="7">The sequence shown here is derived from an EMBL/GenBank/DDBJ whole genome shotgun (WGS) entry which is preliminary data.</text>
</comment>
<dbReference type="InterPro" id="IPR029016">
    <property type="entry name" value="GAF-like_dom_sf"/>
</dbReference>
<dbReference type="AlphaFoldDB" id="A0A8J8GN45"/>
<dbReference type="PRINTS" id="PR00344">
    <property type="entry name" value="BCTRLSENSOR"/>
</dbReference>
<keyword evidence="3" id="KW-0597">Phosphoprotein</keyword>
<evidence type="ECO:0000313" key="7">
    <source>
        <dbReference type="EMBL" id="NUB92208.1"/>
    </source>
</evidence>
<dbReference type="Pfam" id="PF02518">
    <property type="entry name" value="HATPase_c"/>
    <property type="match status" value="1"/>
</dbReference>
<dbReference type="SMART" id="SM00388">
    <property type="entry name" value="HisKA"/>
    <property type="match status" value="1"/>
</dbReference>
<dbReference type="Gene3D" id="3.30.565.10">
    <property type="entry name" value="Histidine kinase-like ATPase, C-terminal domain"/>
    <property type="match status" value="1"/>
</dbReference>
<evidence type="ECO:0000313" key="8">
    <source>
        <dbReference type="Proteomes" id="UP000728647"/>
    </source>
</evidence>
<dbReference type="InterPro" id="IPR003594">
    <property type="entry name" value="HATPase_dom"/>
</dbReference>
<organism evidence="7 8">
    <name type="scientific">Haloterrigena gelatinilytica</name>
    <dbReference type="NCBI Taxonomy" id="2741724"/>
    <lineage>
        <taxon>Archaea</taxon>
        <taxon>Methanobacteriati</taxon>
        <taxon>Methanobacteriota</taxon>
        <taxon>Stenosarchaea group</taxon>
        <taxon>Halobacteria</taxon>
        <taxon>Halobacteriales</taxon>
        <taxon>Natrialbaceae</taxon>
        <taxon>Haloterrigena</taxon>
    </lineage>
</organism>
<dbReference type="Pfam" id="PF00512">
    <property type="entry name" value="HisKA"/>
    <property type="match status" value="1"/>
</dbReference>
<name>A0A8J8GN45_9EURY</name>
<evidence type="ECO:0000259" key="6">
    <source>
        <dbReference type="PROSITE" id="PS50109"/>
    </source>
</evidence>
<dbReference type="SUPFAM" id="SSF55781">
    <property type="entry name" value="GAF domain-like"/>
    <property type="match status" value="3"/>
</dbReference>
<dbReference type="Gene3D" id="3.30.450.40">
    <property type="match status" value="2"/>
</dbReference>
<dbReference type="Gene3D" id="1.10.287.130">
    <property type="match status" value="1"/>
</dbReference>
<evidence type="ECO:0000256" key="1">
    <source>
        <dbReference type="ARBA" id="ARBA00000085"/>
    </source>
</evidence>
<dbReference type="InterPro" id="IPR052162">
    <property type="entry name" value="Sensor_kinase/Photoreceptor"/>
</dbReference>
<reference evidence="7" key="1">
    <citation type="submission" date="2020-06" db="EMBL/GenBank/DDBJ databases">
        <title>Haloterrigena sp. nov., an extremely halophilic archaeon isolated from a saline sediment.</title>
        <authorList>
            <person name="Liu B.-B."/>
        </authorList>
    </citation>
    <scope>NUCLEOTIDE SEQUENCE</scope>
    <source>
        <strain evidence="7">SYSU A121-1</strain>
    </source>
</reference>
<dbReference type="PANTHER" id="PTHR43304">
    <property type="entry name" value="PHYTOCHROME-LIKE PROTEIN CPH1"/>
    <property type="match status" value="1"/>
</dbReference>
<dbReference type="Pfam" id="PF14417">
    <property type="entry name" value="MEDS"/>
    <property type="match status" value="1"/>
</dbReference>
<evidence type="ECO:0000256" key="5">
    <source>
        <dbReference type="ARBA" id="ARBA00022777"/>
    </source>
</evidence>
<dbReference type="EMBL" id="JABURA010000001">
    <property type="protein sequence ID" value="NUB92208.1"/>
    <property type="molecule type" value="Genomic_DNA"/>
</dbReference>
<dbReference type="InterPro" id="IPR005467">
    <property type="entry name" value="His_kinase_dom"/>
</dbReference>
<dbReference type="SUPFAM" id="SSF47384">
    <property type="entry name" value="Homodimeric domain of signal transducing histidine kinase"/>
    <property type="match status" value="1"/>
</dbReference>
<accession>A0A8J8GN45</accession>
<dbReference type="SUPFAM" id="SSF55874">
    <property type="entry name" value="ATPase domain of HSP90 chaperone/DNA topoisomerase II/histidine kinase"/>
    <property type="match status" value="1"/>
</dbReference>
<dbReference type="InterPro" id="IPR004358">
    <property type="entry name" value="Sig_transdc_His_kin-like_C"/>
</dbReference>
<dbReference type="InterPro" id="IPR025847">
    <property type="entry name" value="MEDS_domain"/>
</dbReference>
<keyword evidence="4" id="KW-0808">Transferase</keyword>
<evidence type="ECO:0000256" key="4">
    <source>
        <dbReference type="ARBA" id="ARBA00022679"/>
    </source>
</evidence>
<dbReference type="PANTHER" id="PTHR43304:SF1">
    <property type="entry name" value="PAC DOMAIN-CONTAINING PROTEIN"/>
    <property type="match status" value="1"/>
</dbReference>
<dbReference type="PROSITE" id="PS50109">
    <property type="entry name" value="HIS_KIN"/>
    <property type="match status" value="1"/>
</dbReference>
<dbReference type="FunFam" id="3.30.565.10:FF:000006">
    <property type="entry name" value="Sensor histidine kinase WalK"/>
    <property type="match status" value="1"/>
</dbReference>
<feature type="domain" description="Histidine kinase" evidence="6">
    <location>
        <begin position="756"/>
        <end position="969"/>
    </location>
</feature>
<dbReference type="InterPro" id="IPR003661">
    <property type="entry name" value="HisK_dim/P_dom"/>
</dbReference>
<evidence type="ECO:0000256" key="3">
    <source>
        <dbReference type="ARBA" id="ARBA00022553"/>
    </source>
</evidence>
<protein>
    <recommendedName>
        <fullName evidence="2">histidine kinase</fullName>
        <ecNumber evidence="2">2.7.13.3</ecNumber>
    </recommendedName>
</protein>
<dbReference type="OrthoDB" id="106630at2157"/>
<dbReference type="RefSeq" id="WP_174702392.1">
    <property type="nucleotide sequence ID" value="NZ_JABURA010000001.1"/>
</dbReference>
<gene>
    <name evidence="7" type="ORF">HT576_14405</name>
</gene>
<evidence type="ECO:0000256" key="2">
    <source>
        <dbReference type="ARBA" id="ARBA00012438"/>
    </source>
</evidence>
<dbReference type="SMART" id="SM00387">
    <property type="entry name" value="HATPase_c"/>
    <property type="match status" value="1"/>
</dbReference>